<proteinExistence type="predicted"/>
<evidence type="ECO:0000313" key="1">
    <source>
        <dbReference type="EMBL" id="KAL3720489.1"/>
    </source>
</evidence>
<dbReference type="AlphaFoldDB" id="A0ABD3J2I4"/>
<protein>
    <submittedName>
        <fullName evidence="1">Uncharacterized protein</fullName>
    </submittedName>
</protein>
<reference evidence="1 2" key="1">
    <citation type="submission" date="2024-11" db="EMBL/GenBank/DDBJ databases">
        <title>Chromosome-level genome assembly of Eucalyptus globulus Labill. provides insights into its genome evolution.</title>
        <authorList>
            <person name="Li X."/>
        </authorList>
    </citation>
    <scope>NUCLEOTIDE SEQUENCE [LARGE SCALE GENOMIC DNA]</scope>
    <source>
        <strain evidence="1">CL2024</strain>
        <tissue evidence="1">Fresh tender leaves</tissue>
    </source>
</reference>
<dbReference type="Proteomes" id="UP001634007">
    <property type="component" value="Unassembled WGS sequence"/>
</dbReference>
<comment type="caution">
    <text evidence="1">The sequence shown here is derived from an EMBL/GenBank/DDBJ whole genome shotgun (WGS) entry which is preliminary data.</text>
</comment>
<organism evidence="1 2">
    <name type="scientific">Eucalyptus globulus</name>
    <name type="common">Tasmanian blue gum</name>
    <dbReference type="NCBI Taxonomy" id="34317"/>
    <lineage>
        <taxon>Eukaryota</taxon>
        <taxon>Viridiplantae</taxon>
        <taxon>Streptophyta</taxon>
        <taxon>Embryophyta</taxon>
        <taxon>Tracheophyta</taxon>
        <taxon>Spermatophyta</taxon>
        <taxon>Magnoliopsida</taxon>
        <taxon>eudicotyledons</taxon>
        <taxon>Gunneridae</taxon>
        <taxon>Pentapetalae</taxon>
        <taxon>rosids</taxon>
        <taxon>malvids</taxon>
        <taxon>Myrtales</taxon>
        <taxon>Myrtaceae</taxon>
        <taxon>Myrtoideae</taxon>
        <taxon>Eucalypteae</taxon>
        <taxon>Eucalyptus</taxon>
    </lineage>
</organism>
<keyword evidence="2" id="KW-1185">Reference proteome</keyword>
<evidence type="ECO:0000313" key="2">
    <source>
        <dbReference type="Proteomes" id="UP001634007"/>
    </source>
</evidence>
<dbReference type="EMBL" id="JBJKBG010000010">
    <property type="protein sequence ID" value="KAL3720489.1"/>
    <property type="molecule type" value="Genomic_DNA"/>
</dbReference>
<dbReference type="SUPFAM" id="SSF52047">
    <property type="entry name" value="RNI-like"/>
    <property type="match status" value="1"/>
</dbReference>
<gene>
    <name evidence="1" type="ORF">ACJRO7_005327</name>
</gene>
<dbReference type="InterPro" id="IPR032675">
    <property type="entry name" value="LRR_dom_sf"/>
</dbReference>
<accession>A0ABD3J2I4</accession>
<sequence>MKKKAKPVTLRIGPLQELSLAGKHHDLFELYLLGQLNKTIWTQLLPGSLRVLTLSGSRVVEADMMAELGGLLRNLRTFRLLANSFLCQSMRFIKDGFPNLMILKIWKLPQLEKVVIEEGAMLHLKELEFRHLKSLKTIEGIDYCEELENISVVSEKAAPDFVDTPNKIKRKINLYKTIEAEALETTDDDGGYGTIINLKHVLYARC</sequence>
<name>A0ABD3J2I4_EUCGL</name>
<dbReference type="Gene3D" id="3.80.10.10">
    <property type="entry name" value="Ribonuclease Inhibitor"/>
    <property type="match status" value="1"/>
</dbReference>